<dbReference type="Proteomes" id="UP000324897">
    <property type="component" value="Chromosome 4"/>
</dbReference>
<dbReference type="AlphaFoldDB" id="A0A5J9W1F3"/>
<dbReference type="Pfam" id="PF07762">
    <property type="entry name" value="DUF1618"/>
    <property type="match status" value="1"/>
</dbReference>
<comment type="caution">
    <text evidence="2">The sequence shown here is derived from an EMBL/GenBank/DDBJ whole genome shotgun (WGS) entry which is preliminary data.</text>
</comment>
<name>A0A5J9W1F3_9POAL</name>
<reference evidence="2 3" key="1">
    <citation type="journal article" date="2019" name="Sci. Rep.">
        <title>A high-quality genome of Eragrostis curvula grass provides insights into Poaceae evolution and supports new strategies to enhance forage quality.</title>
        <authorList>
            <person name="Carballo J."/>
            <person name="Santos B.A.C.M."/>
            <person name="Zappacosta D."/>
            <person name="Garbus I."/>
            <person name="Selva J.P."/>
            <person name="Gallo C.A."/>
            <person name="Diaz A."/>
            <person name="Albertini E."/>
            <person name="Caccamo M."/>
            <person name="Echenique V."/>
        </authorList>
    </citation>
    <scope>NUCLEOTIDE SEQUENCE [LARGE SCALE GENOMIC DNA]</scope>
    <source>
        <strain evidence="3">cv. Victoria</strain>
        <tissue evidence="2">Leaf</tissue>
    </source>
</reference>
<accession>A0A5J9W1F3</accession>
<organism evidence="2 3">
    <name type="scientific">Eragrostis curvula</name>
    <name type="common">weeping love grass</name>
    <dbReference type="NCBI Taxonomy" id="38414"/>
    <lineage>
        <taxon>Eukaryota</taxon>
        <taxon>Viridiplantae</taxon>
        <taxon>Streptophyta</taxon>
        <taxon>Embryophyta</taxon>
        <taxon>Tracheophyta</taxon>
        <taxon>Spermatophyta</taxon>
        <taxon>Magnoliopsida</taxon>
        <taxon>Liliopsida</taxon>
        <taxon>Poales</taxon>
        <taxon>Poaceae</taxon>
        <taxon>PACMAD clade</taxon>
        <taxon>Chloridoideae</taxon>
        <taxon>Eragrostideae</taxon>
        <taxon>Eragrostidinae</taxon>
        <taxon>Eragrostis</taxon>
    </lineage>
</organism>
<evidence type="ECO:0000313" key="2">
    <source>
        <dbReference type="EMBL" id="TVU41725.1"/>
    </source>
</evidence>
<dbReference type="InterPro" id="IPR011676">
    <property type="entry name" value="DUF1618"/>
</dbReference>
<dbReference type="PANTHER" id="PTHR33074">
    <property type="entry name" value="EXPRESSED PROTEIN-RELATED"/>
    <property type="match status" value="1"/>
</dbReference>
<proteinExistence type="predicted"/>
<dbReference type="EMBL" id="RWGY01000007">
    <property type="protein sequence ID" value="TVU41725.1"/>
    <property type="molecule type" value="Genomic_DNA"/>
</dbReference>
<feature type="domain" description="DUF1618" evidence="1">
    <location>
        <begin position="230"/>
        <end position="370"/>
    </location>
</feature>
<gene>
    <name evidence="2" type="ORF">EJB05_15270</name>
</gene>
<evidence type="ECO:0000259" key="1">
    <source>
        <dbReference type="Pfam" id="PF07762"/>
    </source>
</evidence>
<feature type="non-terminal residue" evidence="2">
    <location>
        <position position="1"/>
    </location>
</feature>
<sequence length="398" mass="45038">MSAVAADAAAAAFPSSSWAMLERFVFRRDDESSFPDASDAPLRARMVKRCQTKLIKKGLPGPEFKVQHQAARPAIVRRLRRLALFAAQRIAMPDDMCLFYCYSIWGPWAAAPLALPQDRPWEEEKKRRRSLMTAKSMGILCQGGSDQEEEFAVVEMMLFKPSRFEVYADIFLLRSSSTSSSADELPQLGGEWTSMRVPIHVINRKADDTWQLCLWQTDTVIPFGNKYLCWVDYYRGILFLDVFGGEDPTATPTVSFLRFPLDAFPDTHIRSHACSWLYRCVTAIDGNTLKFVDVARDDGVGYGALKLGAGFTVTCHTLHVGSGRDNNNMVWSQDCTFTSGELWSANPPERLPRCVLMFPQVDVDWPHVVHFVVSEFKYVMKKIWVVSVDMRTKTVESS</sequence>
<dbReference type="Gramene" id="TVU41725">
    <property type="protein sequence ID" value="TVU41725"/>
    <property type="gene ID" value="EJB05_15270"/>
</dbReference>
<evidence type="ECO:0000313" key="3">
    <source>
        <dbReference type="Proteomes" id="UP000324897"/>
    </source>
</evidence>
<keyword evidence="3" id="KW-1185">Reference proteome</keyword>
<dbReference type="OrthoDB" id="662120at2759"/>
<protein>
    <recommendedName>
        <fullName evidence="1">DUF1618 domain-containing protein</fullName>
    </recommendedName>
</protein>
<dbReference type="PANTHER" id="PTHR33074:SF128">
    <property type="entry name" value="EXPRESSED PROTEIN"/>
    <property type="match status" value="1"/>
</dbReference>